<keyword evidence="3" id="KW-1185">Reference proteome</keyword>
<dbReference type="Gene3D" id="1.20.1070.10">
    <property type="entry name" value="Rhodopsin 7-helix transmembrane proteins"/>
    <property type="match status" value="1"/>
</dbReference>
<proteinExistence type="predicted"/>
<evidence type="ECO:0000256" key="1">
    <source>
        <dbReference type="SAM" id="Phobius"/>
    </source>
</evidence>
<gene>
    <name evidence="2" type="ORF">Bpfe_017261</name>
</gene>
<reference evidence="2" key="2">
    <citation type="submission" date="2023-04" db="EMBL/GenBank/DDBJ databases">
        <authorList>
            <person name="Bu L."/>
            <person name="Lu L."/>
            <person name="Laidemitt M.R."/>
            <person name="Zhang S.M."/>
            <person name="Mutuku M."/>
            <person name="Mkoji G."/>
            <person name="Steinauer M."/>
            <person name="Loker E.S."/>
        </authorList>
    </citation>
    <scope>NUCLEOTIDE SEQUENCE</scope>
    <source>
        <strain evidence="2">KasaAsao</strain>
        <tissue evidence="2">Whole Snail</tissue>
    </source>
</reference>
<feature type="transmembrane region" description="Helical" evidence="1">
    <location>
        <begin position="91"/>
        <end position="110"/>
    </location>
</feature>
<feature type="transmembrane region" description="Helical" evidence="1">
    <location>
        <begin position="178"/>
        <end position="198"/>
    </location>
</feature>
<keyword evidence="1" id="KW-1133">Transmembrane helix</keyword>
<sequence>MSANTSRSLETTDSILSDEQYTITEGALCLVRGTLASLGVAANIVNVKTFMAMGLKDVMTICFLSLSLSDLGYLLTVICRAASFAFMTAESLWQFCVWFPVEPYGVYIYFGHAGKIPYIMSNITTTFLAVVSELPPCACLHGMASQNVPGSNVTRPTLWISPKREGVKDVVWAMRDTFVPFVTQVIILICLLVLTSRLRSAYIFRQKITIRALVLERPKLTDRLESGSGVLCTEIKGLGGKDLQVVQQVVLISVVYVFCNTPTILVNFVGVIEPQFSIEKLYKNLYLTMTGVKHLCQTINASFNIFIYSRVQPLPDDIFLFGHLMNIVDDPTLGSGREGKYEDLSTLRHVVTRTLASVRAAKIAHCNSSSFSAK</sequence>
<name>A0AAD8F6P3_BIOPF</name>
<dbReference type="EMBL" id="JASAOG010000087">
    <property type="protein sequence ID" value="KAK0053330.1"/>
    <property type="molecule type" value="Genomic_DNA"/>
</dbReference>
<keyword evidence="2" id="KW-0675">Receptor</keyword>
<evidence type="ECO:0000313" key="2">
    <source>
        <dbReference type="EMBL" id="KAK0053330.1"/>
    </source>
</evidence>
<organism evidence="2 3">
    <name type="scientific">Biomphalaria pfeifferi</name>
    <name type="common">Bloodfluke planorb</name>
    <name type="synonym">Freshwater snail</name>
    <dbReference type="NCBI Taxonomy" id="112525"/>
    <lineage>
        <taxon>Eukaryota</taxon>
        <taxon>Metazoa</taxon>
        <taxon>Spiralia</taxon>
        <taxon>Lophotrochozoa</taxon>
        <taxon>Mollusca</taxon>
        <taxon>Gastropoda</taxon>
        <taxon>Heterobranchia</taxon>
        <taxon>Euthyneura</taxon>
        <taxon>Panpulmonata</taxon>
        <taxon>Hygrophila</taxon>
        <taxon>Lymnaeoidea</taxon>
        <taxon>Planorbidae</taxon>
        <taxon>Biomphalaria</taxon>
    </lineage>
</organism>
<accession>A0AAD8F6P3</accession>
<reference evidence="2" key="1">
    <citation type="journal article" date="2023" name="PLoS Negl. Trop. Dis.">
        <title>A genome sequence for Biomphalaria pfeifferi, the major vector snail for the human-infecting parasite Schistosoma mansoni.</title>
        <authorList>
            <person name="Bu L."/>
            <person name="Lu L."/>
            <person name="Laidemitt M.R."/>
            <person name="Zhang S.M."/>
            <person name="Mutuku M."/>
            <person name="Mkoji G."/>
            <person name="Steinauer M."/>
            <person name="Loker E.S."/>
        </authorList>
    </citation>
    <scope>NUCLEOTIDE SEQUENCE</scope>
    <source>
        <strain evidence="2">KasaAsao</strain>
    </source>
</reference>
<comment type="caution">
    <text evidence="2">The sequence shown here is derived from an EMBL/GenBank/DDBJ whole genome shotgun (WGS) entry which is preliminary data.</text>
</comment>
<protein>
    <submittedName>
        <fullName evidence="2">fMet-Leu-Phe receptor</fullName>
    </submittedName>
</protein>
<evidence type="ECO:0000313" key="3">
    <source>
        <dbReference type="Proteomes" id="UP001233172"/>
    </source>
</evidence>
<keyword evidence="1" id="KW-0472">Membrane</keyword>
<dbReference type="Proteomes" id="UP001233172">
    <property type="component" value="Unassembled WGS sequence"/>
</dbReference>
<dbReference type="SUPFAM" id="SSF81321">
    <property type="entry name" value="Family A G protein-coupled receptor-like"/>
    <property type="match status" value="1"/>
</dbReference>
<keyword evidence="1" id="KW-0812">Transmembrane</keyword>
<feature type="transmembrane region" description="Helical" evidence="1">
    <location>
        <begin position="58"/>
        <end position="79"/>
    </location>
</feature>
<dbReference type="AlphaFoldDB" id="A0AAD8F6P3"/>